<dbReference type="GO" id="GO:0003723">
    <property type="term" value="F:RNA binding"/>
    <property type="evidence" value="ECO:0007669"/>
    <property type="project" value="UniProtKB-UniRule"/>
</dbReference>
<accession>A0A4W4FGF0</accession>
<dbReference type="InterPro" id="IPR015095">
    <property type="entry name" value="AlkB_hom8_N"/>
</dbReference>
<dbReference type="Ensembl" id="ENSEEET00000024121.2">
    <property type="protein sequence ID" value="ENSEEEP00000023851.2"/>
    <property type="gene ID" value="ENSEEEG00000011574.2"/>
</dbReference>
<reference evidence="3" key="4">
    <citation type="submission" date="2025-08" db="UniProtKB">
        <authorList>
            <consortium name="Ensembl"/>
        </authorList>
    </citation>
    <scope>IDENTIFICATION</scope>
</reference>
<reference evidence="4" key="2">
    <citation type="journal article" date="2017" name="Sci. Adv.">
        <title>A tail of two voltages: Proteomic comparison of the three electric organs of the electric eel.</title>
        <authorList>
            <person name="Traeger L.L."/>
            <person name="Sabat G."/>
            <person name="Barrett-Wilt G.A."/>
            <person name="Wells G.B."/>
            <person name="Sussman M.R."/>
        </authorList>
    </citation>
    <scope>NUCLEOTIDE SEQUENCE [LARGE SCALE GENOMIC DNA]</scope>
</reference>
<dbReference type="Pfam" id="PF09004">
    <property type="entry name" value="ALKBH8_N"/>
    <property type="match status" value="1"/>
</dbReference>
<dbReference type="InterPro" id="IPR000504">
    <property type="entry name" value="RRM_dom"/>
</dbReference>
<dbReference type="SUPFAM" id="SSF54928">
    <property type="entry name" value="RNA-binding domain, RBD"/>
    <property type="match status" value="1"/>
</dbReference>
<reference evidence="4" key="1">
    <citation type="journal article" date="2014" name="Science">
        <title>Nonhuman genetics. Genomic basis for the convergent evolution of electric organs.</title>
        <authorList>
            <person name="Gallant J.R."/>
            <person name="Traeger L.L."/>
            <person name="Volkening J.D."/>
            <person name="Moffett H."/>
            <person name="Chen P.H."/>
            <person name="Novina C.D."/>
            <person name="Phillips G.N.Jr."/>
            <person name="Anand R."/>
            <person name="Wells G.B."/>
            <person name="Pinch M."/>
            <person name="Guth R."/>
            <person name="Unguez G.A."/>
            <person name="Albert J.S."/>
            <person name="Zakon H.H."/>
            <person name="Samanta M.P."/>
            <person name="Sussman M.R."/>
        </authorList>
    </citation>
    <scope>NUCLEOTIDE SEQUENCE [LARGE SCALE GENOMIC DNA]</scope>
</reference>
<dbReference type="CDD" id="cd12431">
    <property type="entry name" value="RRM_ALKBH8"/>
    <property type="match status" value="1"/>
</dbReference>
<gene>
    <name evidence="3" type="primary">ALKBH8</name>
</gene>
<evidence type="ECO:0000313" key="3">
    <source>
        <dbReference type="Ensembl" id="ENSEEEP00000023851.2"/>
    </source>
</evidence>
<reference evidence="3" key="5">
    <citation type="submission" date="2025-09" db="UniProtKB">
        <authorList>
            <consortium name="Ensembl"/>
        </authorList>
    </citation>
    <scope>IDENTIFICATION</scope>
</reference>
<feature type="domain" description="RRM" evidence="2">
    <location>
        <begin position="47"/>
        <end position="123"/>
    </location>
</feature>
<dbReference type="Proteomes" id="UP000314983">
    <property type="component" value="Chromosome 5"/>
</dbReference>
<reference evidence="3" key="3">
    <citation type="submission" date="2020-05" db="EMBL/GenBank/DDBJ databases">
        <title>Electrophorus electricus (electric eel) genome, fEleEle1, primary haplotype.</title>
        <authorList>
            <person name="Myers G."/>
            <person name="Meyer A."/>
            <person name="Fedrigo O."/>
            <person name="Formenti G."/>
            <person name="Rhie A."/>
            <person name="Tracey A."/>
            <person name="Sims Y."/>
            <person name="Jarvis E.D."/>
        </authorList>
    </citation>
    <scope>NUCLEOTIDE SEQUENCE [LARGE SCALE GENOMIC DNA]</scope>
</reference>
<organism evidence="3 4">
    <name type="scientific">Electrophorus electricus</name>
    <name type="common">Electric eel</name>
    <name type="synonym">Gymnotus electricus</name>
    <dbReference type="NCBI Taxonomy" id="8005"/>
    <lineage>
        <taxon>Eukaryota</taxon>
        <taxon>Metazoa</taxon>
        <taxon>Chordata</taxon>
        <taxon>Craniata</taxon>
        <taxon>Vertebrata</taxon>
        <taxon>Euteleostomi</taxon>
        <taxon>Actinopterygii</taxon>
        <taxon>Neopterygii</taxon>
        <taxon>Teleostei</taxon>
        <taxon>Ostariophysi</taxon>
        <taxon>Gymnotiformes</taxon>
        <taxon>Gymnotoidei</taxon>
        <taxon>Gymnotidae</taxon>
        <taxon>Electrophorus</taxon>
    </lineage>
</organism>
<evidence type="ECO:0000313" key="4">
    <source>
        <dbReference type="Proteomes" id="UP000314983"/>
    </source>
</evidence>
<evidence type="ECO:0000256" key="1">
    <source>
        <dbReference type="PROSITE-ProRule" id="PRU00176"/>
    </source>
</evidence>
<dbReference type="Gene3D" id="3.30.70.330">
    <property type="match status" value="1"/>
</dbReference>
<proteinExistence type="predicted"/>
<sequence>MDWSHQDLPVLKRSKTEKKLLRRQKKTGHTLLRHEGISIVSHPTKCLVVSNGGLGNGVSRELLLELLKDGGTVESILMPPNKPYAYVTYASLEEGQNAQGLLNGRVLRCHDQDITLYLSFVENGNGSSVCISMHLV</sequence>
<keyword evidence="4" id="KW-1185">Reference proteome</keyword>
<dbReference type="PROSITE" id="PS50102">
    <property type="entry name" value="RRM"/>
    <property type="match status" value="1"/>
</dbReference>
<dbReference type="FunFam" id="3.30.70.330:FF:000570">
    <property type="entry name" value="ALKylated DNA repair protein AlkB homolog"/>
    <property type="match status" value="1"/>
</dbReference>
<dbReference type="GeneTree" id="ENSGT00940000158563"/>
<name>A0A4W4FGF0_ELEEL</name>
<dbReference type="SMART" id="SM00360">
    <property type="entry name" value="RRM"/>
    <property type="match status" value="1"/>
</dbReference>
<dbReference type="InterPro" id="IPR012677">
    <property type="entry name" value="Nucleotide-bd_a/b_plait_sf"/>
</dbReference>
<protein>
    <recommendedName>
        <fullName evidence="2">RRM domain-containing protein</fullName>
    </recommendedName>
</protein>
<dbReference type="GO" id="GO:0008168">
    <property type="term" value="F:methyltransferase activity"/>
    <property type="evidence" value="ECO:0007669"/>
    <property type="project" value="InterPro"/>
</dbReference>
<dbReference type="AlphaFoldDB" id="A0A4W4FGF0"/>
<dbReference type="InterPro" id="IPR034256">
    <property type="entry name" value="ALKBH8_RRM"/>
</dbReference>
<dbReference type="GO" id="GO:0016706">
    <property type="term" value="F:2-oxoglutarate-dependent dioxygenase activity"/>
    <property type="evidence" value="ECO:0007669"/>
    <property type="project" value="InterPro"/>
</dbReference>
<evidence type="ECO:0000259" key="2">
    <source>
        <dbReference type="PROSITE" id="PS50102"/>
    </source>
</evidence>
<dbReference type="InterPro" id="IPR035979">
    <property type="entry name" value="RBD_domain_sf"/>
</dbReference>
<dbReference type="Pfam" id="PF00076">
    <property type="entry name" value="RRM_1"/>
    <property type="match status" value="1"/>
</dbReference>
<keyword evidence="1" id="KW-0694">RNA-binding</keyword>